<dbReference type="GO" id="GO:0035612">
    <property type="term" value="F:AP-2 adaptor complex binding"/>
    <property type="evidence" value="ECO:0007669"/>
    <property type="project" value="TreeGrafter"/>
</dbReference>
<evidence type="ECO:0000313" key="3">
    <source>
        <dbReference type="Proteomes" id="UP001196413"/>
    </source>
</evidence>
<dbReference type="GO" id="GO:0004674">
    <property type="term" value="F:protein serine/threonine kinase activity"/>
    <property type="evidence" value="ECO:0007669"/>
    <property type="project" value="TreeGrafter"/>
</dbReference>
<name>A0AAD5QJE2_PARTN</name>
<dbReference type="Proteomes" id="UP001196413">
    <property type="component" value="Unassembled WGS sequence"/>
</dbReference>
<dbReference type="GO" id="GO:0000166">
    <property type="term" value="F:nucleotide binding"/>
    <property type="evidence" value="ECO:0007669"/>
    <property type="project" value="UniProtKB-KW"/>
</dbReference>
<dbReference type="GO" id="GO:2000369">
    <property type="term" value="P:regulation of clathrin-dependent endocytosis"/>
    <property type="evidence" value="ECO:0007669"/>
    <property type="project" value="TreeGrafter"/>
</dbReference>
<gene>
    <name evidence="2" type="ORF">KIN20_011145</name>
</gene>
<keyword evidence="3" id="KW-1185">Reference proteome</keyword>
<keyword evidence="1" id="KW-0547">Nucleotide-binding</keyword>
<evidence type="ECO:0000313" key="2">
    <source>
        <dbReference type="EMBL" id="KAJ1354268.1"/>
    </source>
</evidence>
<accession>A0AAD5QJE2</accession>
<dbReference type="PANTHER" id="PTHR22967">
    <property type="entry name" value="SERINE/THREONINE PROTEIN KINASE"/>
    <property type="match status" value="1"/>
</dbReference>
<sequence>MSGLLRGALNLIQGESSTSTAHPLIGTYVDVGKIRLRVNSIIAEGGFAIVFAAYDSSNKCYALRRQLAQGKDSAVLRELLESSLDIGKF</sequence>
<dbReference type="EMBL" id="JAHQIW010002008">
    <property type="protein sequence ID" value="KAJ1354268.1"/>
    <property type="molecule type" value="Genomic_DNA"/>
</dbReference>
<reference evidence="2" key="1">
    <citation type="submission" date="2021-06" db="EMBL/GenBank/DDBJ databases">
        <title>Parelaphostrongylus tenuis whole genome reference sequence.</title>
        <authorList>
            <person name="Garwood T.J."/>
            <person name="Larsen P.A."/>
            <person name="Fountain-Jones N.M."/>
            <person name="Garbe J.R."/>
            <person name="Macchietto M.G."/>
            <person name="Kania S.A."/>
            <person name="Gerhold R.W."/>
            <person name="Richards J.E."/>
            <person name="Wolf T.M."/>
        </authorList>
    </citation>
    <scope>NUCLEOTIDE SEQUENCE</scope>
    <source>
        <strain evidence="2">MNPRO001-30</strain>
        <tissue evidence="2">Meninges</tissue>
    </source>
</reference>
<evidence type="ECO:0000256" key="1">
    <source>
        <dbReference type="ARBA" id="ARBA00022741"/>
    </source>
</evidence>
<dbReference type="GO" id="GO:0005737">
    <property type="term" value="C:cytoplasm"/>
    <property type="evidence" value="ECO:0007669"/>
    <property type="project" value="TreeGrafter"/>
</dbReference>
<dbReference type="GO" id="GO:0045747">
    <property type="term" value="P:positive regulation of Notch signaling pathway"/>
    <property type="evidence" value="ECO:0007669"/>
    <property type="project" value="TreeGrafter"/>
</dbReference>
<dbReference type="Gene3D" id="3.30.200.20">
    <property type="entry name" value="Phosphorylase Kinase, domain 1"/>
    <property type="match status" value="1"/>
</dbReference>
<dbReference type="PANTHER" id="PTHR22967:SF105">
    <property type="entry name" value="CYCLIN-G-ASSOCIATED KINASE"/>
    <property type="match status" value="1"/>
</dbReference>
<evidence type="ECO:0008006" key="4">
    <source>
        <dbReference type="Google" id="ProtNLM"/>
    </source>
</evidence>
<proteinExistence type="predicted"/>
<organism evidence="2 3">
    <name type="scientific">Parelaphostrongylus tenuis</name>
    <name type="common">Meningeal worm</name>
    <dbReference type="NCBI Taxonomy" id="148309"/>
    <lineage>
        <taxon>Eukaryota</taxon>
        <taxon>Metazoa</taxon>
        <taxon>Ecdysozoa</taxon>
        <taxon>Nematoda</taxon>
        <taxon>Chromadorea</taxon>
        <taxon>Rhabditida</taxon>
        <taxon>Rhabditina</taxon>
        <taxon>Rhabditomorpha</taxon>
        <taxon>Strongyloidea</taxon>
        <taxon>Metastrongylidae</taxon>
        <taxon>Parelaphostrongylus</taxon>
    </lineage>
</organism>
<protein>
    <recommendedName>
        <fullName evidence="4">Protein kinase domain-containing protein</fullName>
    </recommendedName>
</protein>
<comment type="caution">
    <text evidence="2">The sequence shown here is derived from an EMBL/GenBank/DDBJ whole genome shotgun (WGS) entry which is preliminary data.</text>
</comment>
<dbReference type="AlphaFoldDB" id="A0AAD5QJE2"/>